<evidence type="ECO:0000256" key="4">
    <source>
        <dbReference type="PROSITE-ProRule" id="PRU00325"/>
    </source>
</evidence>
<dbReference type="eggNOG" id="ENOG502SB4G">
    <property type="taxonomic scope" value="Eukaryota"/>
</dbReference>
<proteinExistence type="predicted"/>
<keyword evidence="3" id="KW-0862">Zinc</keyword>
<feature type="compositionally biased region" description="Low complexity" evidence="5">
    <location>
        <begin position="453"/>
        <end position="462"/>
    </location>
</feature>
<dbReference type="InterPro" id="IPR029309">
    <property type="entry name" value="CaRF"/>
</dbReference>
<feature type="region of interest" description="Disordered" evidence="5">
    <location>
        <begin position="435"/>
        <end position="488"/>
    </location>
</feature>
<protein>
    <recommendedName>
        <fullName evidence="9">SWIM-type domain-containing protein</fullName>
    </recommendedName>
</protein>
<dbReference type="Pfam" id="PF00628">
    <property type="entry name" value="PHD"/>
    <property type="match status" value="1"/>
</dbReference>
<dbReference type="EMBL" id="GG666531">
    <property type="protein sequence ID" value="EEN58454.1"/>
    <property type="molecule type" value="Genomic_DNA"/>
</dbReference>
<keyword evidence="2 4" id="KW-0863">Zinc-finger</keyword>
<dbReference type="PROSITE" id="PS50016">
    <property type="entry name" value="ZF_PHD_2"/>
    <property type="match status" value="1"/>
</dbReference>
<dbReference type="SMART" id="SM00249">
    <property type="entry name" value="PHD"/>
    <property type="match status" value="1"/>
</dbReference>
<reference evidence="8" key="1">
    <citation type="journal article" date="2008" name="Nature">
        <title>The amphioxus genome and the evolution of the chordate karyotype.</title>
        <authorList>
            <consortium name="US DOE Joint Genome Institute (JGI-PGF)"/>
            <person name="Putnam N.H."/>
            <person name="Butts T."/>
            <person name="Ferrier D.E.K."/>
            <person name="Furlong R.F."/>
            <person name="Hellsten U."/>
            <person name="Kawashima T."/>
            <person name="Robinson-Rechavi M."/>
            <person name="Shoguchi E."/>
            <person name="Terry A."/>
            <person name="Yu J.-K."/>
            <person name="Benito-Gutierrez E.L."/>
            <person name="Dubchak I."/>
            <person name="Garcia-Fernandez J."/>
            <person name="Gibson-Brown J.J."/>
            <person name="Grigoriev I.V."/>
            <person name="Horton A.C."/>
            <person name="de Jong P.J."/>
            <person name="Jurka J."/>
            <person name="Kapitonov V.V."/>
            <person name="Kohara Y."/>
            <person name="Kuroki Y."/>
            <person name="Lindquist E."/>
            <person name="Lucas S."/>
            <person name="Osoegawa K."/>
            <person name="Pennacchio L.A."/>
            <person name="Salamov A.A."/>
            <person name="Satou Y."/>
            <person name="Sauka-Spengler T."/>
            <person name="Schmutz J."/>
            <person name="Shin-I T."/>
            <person name="Toyoda A."/>
            <person name="Bronner-Fraser M."/>
            <person name="Fujiyama A."/>
            <person name="Holland L.Z."/>
            <person name="Holland P.W.H."/>
            <person name="Satoh N."/>
            <person name="Rokhsar D.S."/>
        </authorList>
    </citation>
    <scope>NUCLEOTIDE SEQUENCE [LARGE SCALE GENOMIC DNA]</scope>
    <source>
        <strain evidence="8">S238N-H82</strain>
        <tissue evidence="8">Testes</tissue>
    </source>
</reference>
<dbReference type="PROSITE" id="PS50966">
    <property type="entry name" value="ZF_SWIM"/>
    <property type="match status" value="1"/>
</dbReference>
<dbReference type="InterPro" id="IPR038765">
    <property type="entry name" value="Papain-like_cys_pep_sf"/>
</dbReference>
<dbReference type="Pfam" id="PF15299">
    <property type="entry name" value="ALS2CR8"/>
    <property type="match status" value="1"/>
</dbReference>
<evidence type="ECO:0000256" key="3">
    <source>
        <dbReference type="ARBA" id="ARBA00022833"/>
    </source>
</evidence>
<dbReference type="GO" id="GO:0003700">
    <property type="term" value="F:DNA-binding transcription factor activity"/>
    <property type="evidence" value="ECO:0007669"/>
    <property type="project" value="InterPro"/>
</dbReference>
<dbReference type="InterPro" id="IPR007527">
    <property type="entry name" value="Znf_SWIM"/>
</dbReference>
<evidence type="ECO:0000313" key="8">
    <source>
        <dbReference type="EMBL" id="EEN58454.1"/>
    </source>
</evidence>
<dbReference type="Pfam" id="PF04434">
    <property type="entry name" value="SWIM"/>
    <property type="match status" value="1"/>
</dbReference>
<dbReference type="SUPFAM" id="SSF57903">
    <property type="entry name" value="FYVE/PHD zinc finger"/>
    <property type="match status" value="1"/>
</dbReference>
<dbReference type="Gene3D" id="3.40.395.10">
    <property type="entry name" value="Adenoviral Proteinase, Chain A"/>
    <property type="match status" value="1"/>
</dbReference>
<feature type="region of interest" description="Disordered" evidence="5">
    <location>
        <begin position="534"/>
        <end position="570"/>
    </location>
</feature>
<accession>C3YMW3</accession>
<dbReference type="SUPFAM" id="SSF54001">
    <property type="entry name" value="Cysteine proteinases"/>
    <property type="match status" value="1"/>
</dbReference>
<keyword evidence="1" id="KW-0479">Metal-binding</keyword>
<dbReference type="PANTHER" id="PTHR47456">
    <property type="entry name" value="PHD-TYPE DOMAIN-CONTAINING PROTEIN"/>
    <property type="match status" value="1"/>
</dbReference>
<feature type="domain" description="SWIM-type" evidence="7">
    <location>
        <begin position="374"/>
        <end position="411"/>
    </location>
</feature>
<dbReference type="AlphaFoldDB" id="C3YMW3"/>
<sequence length="914" mass="103967">MDDHRNHPTVGMVAELSQPVDDRIRQQVVKVTVGGAKSVTEVKHHLNTFITNELFRGETPPPPTQRKYYPTDRDLWNIMATVKDSTRNSSQDQANVQILSTRWALQEDCKVKFRPSEVHEDERTVDIREALQVFKEWNPEWNPSHFMVDFCEAEIGALEEEFQDAKVLLCDFHREKAWVEWVRKKDHGVSHVQATVLDLLRDIAAAATTEEYERCLSLLRESEVWKENERLRAWFSNKWLDDKCTKRWVQAFKDEDLKVAIYTNNGVERQNETLKYSHLDGRKRRSLTEMLTVVVTDFLPTAYRKYIQLNVAFSSCYRKYHTDLPTYLKDRPRGVVLHIMARLQEAQSYEQDDIVSIGPGIFQVKSSSKRGQQHTVNFGATSTNMPSCTCRDWLKHKLPCKHFCSVFNLQQEWGWEKLSAVYRDNPLFSLDSTLLSSSSSTCTSSEMDEMDDSSSPSLTSTADPPPPSPTPSPAVYGELPVNKPKRTKQLQRECASLLKEMTNITYNLQDELYLTSMKEQLSCMLEEMMGHSAHDGNFRVRSPRKGKRKMTDSHALPTLPPKHPSSNRVGRRADMMKSTFQVNYSLNAKEKAPELEVSVVECDDLQAMVGVETEAVIGVETEAVIGVETEAVIGVETETVIGVETEAVIGVETEAVLDCDEAQNEWLVINNTKLTQKDREILQEDQWLNDKHMNSAQHLISSEYPLIDGLRDTVILTANQQGPVPASSDCVQIHNINDHWVVSTSIGGNITVYDSLQPSMKPELRSQLADLYRQFAIGEDSIIPVNVICAQRQQGGNDCGLYAVANAVALVEEIPPTQIVFQQGQMRHHFEECLENKAIKMFPHDTKVGQANTVSVSYQLTTYCCHEHRPGSPMIMCDKCAQWYHYSCVNLRDNEVYALVTQQEDYVCPTCHSD</sequence>
<evidence type="ECO:0000256" key="1">
    <source>
        <dbReference type="ARBA" id="ARBA00022723"/>
    </source>
</evidence>
<dbReference type="InterPro" id="IPR001965">
    <property type="entry name" value="Znf_PHD"/>
</dbReference>
<gene>
    <name evidence="8" type="ORF">BRAFLDRAFT_117021</name>
</gene>
<evidence type="ECO:0000256" key="5">
    <source>
        <dbReference type="SAM" id="MobiDB-lite"/>
    </source>
</evidence>
<dbReference type="GO" id="GO:0008270">
    <property type="term" value="F:zinc ion binding"/>
    <property type="evidence" value="ECO:0007669"/>
    <property type="project" value="UniProtKB-KW"/>
</dbReference>
<dbReference type="PANTHER" id="PTHR47456:SF4">
    <property type="entry name" value="SWIM-TYPE DOMAIN-CONTAINING PROTEIN"/>
    <property type="match status" value="1"/>
</dbReference>
<feature type="compositionally biased region" description="Low complexity" evidence="5">
    <location>
        <begin position="435"/>
        <end position="445"/>
    </location>
</feature>
<evidence type="ECO:0008006" key="9">
    <source>
        <dbReference type="Google" id="ProtNLM"/>
    </source>
</evidence>
<dbReference type="InterPro" id="IPR011011">
    <property type="entry name" value="Znf_FYVE_PHD"/>
</dbReference>
<evidence type="ECO:0000259" key="6">
    <source>
        <dbReference type="PROSITE" id="PS50016"/>
    </source>
</evidence>
<evidence type="ECO:0000259" key="7">
    <source>
        <dbReference type="PROSITE" id="PS50966"/>
    </source>
</evidence>
<evidence type="ECO:0000256" key="2">
    <source>
        <dbReference type="ARBA" id="ARBA00022771"/>
    </source>
</evidence>
<dbReference type="Gene3D" id="3.30.40.10">
    <property type="entry name" value="Zinc/RING finger domain, C3HC4 (zinc finger)"/>
    <property type="match status" value="1"/>
</dbReference>
<feature type="domain" description="PHD-type" evidence="6">
    <location>
        <begin position="858"/>
        <end position="914"/>
    </location>
</feature>
<dbReference type="InParanoid" id="C3YMW3"/>
<dbReference type="InterPro" id="IPR019787">
    <property type="entry name" value="Znf_PHD-finger"/>
</dbReference>
<name>C3YMW3_BRAFL</name>
<feature type="compositionally biased region" description="Pro residues" evidence="5">
    <location>
        <begin position="463"/>
        <end position="472"/>
    </location>
</feature>
<organism>
    <name type="scientific">Branchiostoma floridae</name>
    <name type="common">Florida lancelet</name>
    <name type="synonym">Amphioxus</name>
    <dbReference type="NCBI Taxonomy" id="7739"/>
    <lineage>
        <taxon>Eukaryota</taxon>
        <taxon>Metazoa</taxon>
        <taxon>Chordata</taxon>
        <taxon>Cephalochordata</taxon>
        <taxon>Leptocardii</taxon>
        <taxon>Amphioxiformes</taxon>
        <taxon>Branchiostomatidae</taxon>
        <taxon>Branchiostoma</taxon>
    </lineage>
</organism>
<dbReference type="InterPro" id="IPR013083">
    <property type="entry name" value="Znf_RING/FYVE/PHD"/>
</dbReference>